<dbReference type="OrthoDB" id="2086138at2"/>
<protein>
    <recommendedName>
        <fullName evidence="2">DUF5681 domain-containing protein</fullName>
    </recommendedName>
</protein>
<reference evidence="3 4" key="1">
    <citation type="submission" date="2019-08" db="EMBL/GenBank/DDBJ databases">
        <title>Sphingorhabdus soil sp. nov., isolated from arctic soil.</title>
        <authorList>
            <person name="Liu Y."/>
        </authorList>
    </citation>
    <scope>NUCLEOTIDE SEQUENCE [LARGE SCALE GENOMIC DNA]</scope>
    <source>
        <strain evidence="3 4">D-2Q-5-6</strain>
    </source>
</reference>
<comment type="caution">
    <text evidence="3">The sequence shown here is derived from an EMBL/GenBank/DDBJ whole genome shotgun (WGS) entry which is preliminary data.</text>
</comment>
<proteinExistence type="predicted"/>
<organism evidence="3 4">
    <name type="scientific">Flavisphingopyxis soli</name>
    <dbReference type="NCBI Taxonomy" id="2601267"/>
    <lineage>
        <taxon>Bacteria</taxon>
        <taxon>Pseudomonadati</taxon>
        <taxon>Pseudomonadota</taxon>
        <taxon>Alphaproteobacteria</taxon>
        <taxon>Sphingomonadales</taxon>
        <taxon>Sphingopyxidaceae</taxon>
        <taxon>Flavisphingopyxis</taxon>
    </lineage>
</organism>
<sequence length="261" mass="29904">MARHSPREDGQYVVGYGKPPTQHRFQKGRSGNPKGRPKGSKNIVPPGQGLDFGSQPANRMLLEEAYRTITVREGEKTIELPVIKAVFRSLGVSAMKGNRLAQSTMAELVRGIEDEDRKLRVDHFATAVEYKWNWEQAIERARERGLPEPQPLPHPDDVIINTRTAEVHYEGPITPEEKKRWDRLLEFRDEQQEEVTNFATGYRQARQSRGPDTKSLSSLAGDWKRAVELYDKINGPLPERYQKRLTDRFHPTITDDHGDKP</sequence>
<dbReference type="Proteomes" id="UP000321129">
    <property type="component" value="Unassembled WGS sequence"/>
</dbReference>
<accession>A0A5C6UMK0</accession>
<feature type="compositionally biased region" description="Basic and acidic residues" evidence="1">
    <location>
        <begin position="1"/>
        <end position="10"/>
    </location>
</feature>
<evidence type="ECO:0000313" key="3">
    <source>
        <dbReference type="EMBL" id="TXC73774.1"/>
    </source>
</evidence>
<dbReference type="AlphaFoldDB" id="A0A5C6UMK0"/>
<keyword evidence="4" id="KW-1185">Reference proteome</keyword>
<feature type="region of interest" description="Disordered" evidence="1">
    <location>
        <begin position="241"/>
        <end position="261"/>
    </location>
</feature>
<gene>
    <name evidence="3" type="ORF">FSZ31_03325</name>
</gene>
<evidence type="ECO:0000256" key="1">
    <source>
        <dbReference type="SAM" id="MobiDB-lite"/>
    </source>
</evidence>
<dbReference type="InterPro" id="IPR043736">
    <property type="entry name" value="DUF5681"/>
</dbReference>
<feature type="domain" description="DUF5681" evidence="2">
    <location>
        <begin position="22"/>
        <end position="112"/>
    </location>
</feature>
<evidence type="ECO:0000313" key="4">
    <source>
        <dbReference type="Proteomes" id="UP000321129"/>
    </source>
</evidence>
<dbReference type="RefSeq" id="WP_147121611.1">
    <property type="nucleotide sequence ID" value="NZ_VOPY01000001.1"/>
</dbReference>
<dbReference type="EMBL" id="VOPY01000001">
    <property type="protein sequence ID" value="TXC73774.1"/>
    <property type="molecule type" value="Genomic_DNA"/>
</dbReference>
<feature type="region of interest" description="Disordered" evidence="1">
    <location>
        <begin position="1"/>
        <end position="54"/>
    </location>
</feature>
<name>A0A5C6UMK0_9SPHN</name>
<evidence type="ECO:0000259" key="2">
    <source>
        <dbReference type="Pfam" id="PF18932"/>
    </source>
</evidence>
<dbReference type="Pfam" id="PF18932">
    <property type="entry name" value="DUF5681"/>
    <property type="match status" value="1"/>
</dbReference>